<dbReference type="PANTHER" id="PTHR20854:SF4">
    <property type="entry name" value="INOSITOL-1-MONOPHOSPHATASE-RELATED"/>
    <property type="match status" value="1"/>
</dbReference>
<keyword evidence="2" id="KW-0378">Hydrolase</keyword>
<gene>
    <name evidence="4" type="ORF">P4T90_14350</name>
</gene>
<proteinExistence type="predicted"/>
<dbReference type="EMBL" id="JARMAB010000021">
    <property type="protein sequence ID" value="MED1204225.1"/>
    <property type="molecule type" value="Genomic_DNA"/>
</dbReference>
<organism evidence="4 5">
    <name type="scientific">Heyndrickxia acidicola</name>
    <dbReference type="NCBI Taxonomy" id="209389"/>
    <lineage>
        <taxon>Bacteria</taxon>
        <taxon>Bacillati</taxon>
        <taxon>Bacillota</taxon>
        <taxon>Bacilli</taxon>
        <taxon>Bacillales</taxon>
        <taxon>Bacillaceae</taxon>
        <taxon>Heyndrickxia</taxon>
    </lineage>
</organism>
<keyword evidence="5" id="KW-1185">Reference proteome</keyword>
<dbReference type="InterPro" id="IPR000760">
    <property type="entry name" value="Inositol_monophosphatase-like"/>
</dbReference>
<evidence type="ECO:0000256" key="1">
    <source>
        <dbReference type="ARBA" id="ARBA00022723"/>
    </source>
</evidence>
<protein>
    <submittedName>
        <fullName evidence="4">Inositol monophosphatase family protein</fullName>
    </submittedName>
</protein>
<reference evidence="4 5" key="1">
    <citation type="submission" date="2023-03" db="EMBL/GenBank/DDBJ databases">
        <title>Bacillus Genome Sequencing.</title>
        <authorList>
            <person name="Dunlap C."/>
        </authorList>
    </citation>
    <scope>NUCLEOTIDE SEQUENCE [LARGE SCALE GENOMIC DNA]</scope>
    <source>
        <strain evidence="4 5">B-23453</strain>
    </source>
</reference>
<dbReference type="Proteomes" id="UP001341444">
    <property type="component" value="Unassembled WGS sequence"/>
</dbReference>
<dbReference type="Pfam" id="PF00459">
    <property type="entry name" value="Inositol_P"/>
    <property type="match status" value="1"/>
</dbReference>
<keyword evidence="1" id="KW-0479">Metal-binding</keyword>
<dbReference type="Gene3D" id="3.30.540.10">
    <property type="entry name" value="Fructose-1,6-Bisphosphatase, subunit A, domain 1"/>
    <property type="match status" value="1"/>
</dbReference>
<comment type="caution">
    <text evidence="4">The sequence shown here is derived from an EMBL/GenBank/DDBJ whole genome shotgun (WGS) entry which is preliminary data.</text>
</comment>
<dbReference type="PROSITE" id="PS00629">
    <property type="entry name" value="IMP_1"/>
    <property type="match status" value="1"/>
</dbReference>
<sequence>MNWNEIDTYVKHWLEEAGNRITASFQNELNIETKSDRNDLVTNIDKETEQYFIKNIQSKFPDHHILGEEGYGEKLESMDGIVWIIDPIDGTVNFVHQQRNFVISIGIYQNGVGRLGYIYDVVQKELYSVEAGKGAFFNGTRLAPLEEPPLSDAIIGMNATWLLSNKLVPVENLHALVRDIRATRSYGSAALECIYVATGRTDAYLTMRLCPWDFAAGKIFIEELGGVVTDVFGNSLNMLEKSSVFACKPGLHKEILDNYLLRGISK</sequence>
<dbReference type="CDD" id="cd01637">
    <property type="entry name" value="IMPase_like"/>
    <property type="match status" value="1"/>
</dbReference>
<evidence type="ECO:0000256" key="2">
    <source>
        <dbReference type="ARBA" id="ARBA00022801"/>
    </source>
</evidence>
<dbReference type="SUPFAM" id="SSF56655">
    <property type="entry name" value="Carbohydrate phosphatase"/>
    <property type="match status" value="1"/>
</dbReference>
<dbReference type="Gene3D" id="3.40.190.80">
    <property type="match status" value="1"/>
</dbReference>
<accession>A0ABU6MMD6</accession>
<evidence type="ECO:0000256" key="3">
    <source>
        <dbReference type="ARBA" id="ARBA00022842"/>
    </source>
</evidence>
<dbReference type="RefSeq" id="WP_066264891.1">
    <property type="nucleotide sequence ID" value="NZ_JARMAB010000021.1"/>
</dbReference>
<dbReference type="PANTHER" id="PTHR20854">
    <property type="entry name" value="INOSITOL MONOPHOSPHATASE"/>
    <property type="match status" value="1"/>
</dbReference>
<evidence type="ECO:0000313" key="4">
    <source>
        <dbReference type="EMBL" id="MED1204225.1"/>
    </source>
</evidence>
<dbReference type="InterPro" id="IPR020583">
    <property type="entry name" value="Inositol_monoP_metal-BS"/>
</dbReference>
<evidence type="ECO:0000313" key="5">
    <source>
        <dbReference type="Proteomes" id="UP001341444"/>
    </source>
</evidence>
<dbReference type="PRINTS" id="PR00377">
    <property type="entry name" value="IMPHPHTASES"/>
</dbReference>
<name>A0ABU6MMD6_9BACI</name>
<keyword evidence="3" id="KW-0460">Magnesium</keyword>